<dbReference type="PANTHER" id="PTHR30388:SF6">
    <property type="entry name" value="XANTHINE DEHYDROGENASE SUBUNIT A-RELATED"/>
    <property type="match status" value="1"/>
</dbReference>
<name>A0A1V0N3A5_9ARCH</name>
<evidence type="ECO:0000259" key="2">
    <source>
        <dbReference type="Pfam" id="PF13478"/>
    </source>
</evidence>
<evidence type="ECO:0000313" key="3">
    <source>
        <dbReference type="EMBL" id="ARD84632.1"/>
    </source>
</evidence>
<dbReference type="EMBL" id="CP015363">
    <property type="protein sequence ID" value="ARD84632.1"/>
    <property type="molecule type" value="Genomic_DNA"/>
</dbReference>
<evidence type="ECO:0000313" key="6">
    <source>
        <dbReference type="Proteomes" id="UP000546917"/>
    </source>
</evidence>
<dbReference type="Pfam" id="PF02625">
    <property type="entry name" value="XdhC_CoxI"/>
    <property type="match status" value="1"/>
</dbReference>
<evidence type="ECO:0000313" key="5">
    <source>
        <dbReference type="Proteomes" id="UP000192050"/>
    </source>
</evidence>
<evidence type="ECO:0000313" key="4">
    <source>
        <dbReference type="EMBL" id="NOL59440.1"/>
    </source>
</evidence>
<dbReference type="Pfam" id="PF13478">
    <property type="entry name" value="XdhC_C"/>
    <property type="match status" value="1"/>
</dbReference>
<dbReference type="Proteomes" id="UP000546917">
    <property type="component" value="Unassembled WGS sequence"/>
</dbReference>
<accession>A0A1V0N3A5</accession>
<sequence>MYDDIIPLQTSLQNNKKDYAIATVIKTAGSSIAKPGFKILASGKNILYGTLGSPSLDKVVLGELNASIEKQETKYLKIALDKDNKTSDYSMNTTCGGMIELFIEPYVHRRNIVMLVESNDDKLLEAMMGLMDYTGMEPVVININKKEETDKLMSEDYSEDFVVLLTKTENEIKFISHFLKNKPVYLSIVSSKNRFNKDIEQVKTQYPGLDTSLIKCPAGIDIKAITINEIAISIVAEIIKEKNLHHIK</sequence>
<dbReference type="OrthoDB" id="33067at2157"/>
<dbReference type="Gene3D" id="3.40.50.720">
    <property type="entry name" value="NAD(P)-binding Rossmann-like Domain"/>
    <property type="match status" value="1"/>
</dbReference>
<dbReference type="Proteomes" id="UP000192050">
    <property type="component" value="Chromosome"/>
</dbReference>
<dbReference type="STRING" id="74969.FAD_0726"/>
<dbReference type="InterPro" id="IPR003777">
    <property type="entry name" value="XdhC_CoxI"/>
</dbReference>
<evidence type="ECO:0000259" key="1">
    <source>
        <dbReference type="Pfam" id="PF02625"/>
    </source>
</evidence>
<dbReference type="PANTHER" id="PTHR30388">
    <property type="entry name" value="ALDEHYDE OXIDOREDUCTASE MOLYBDENUM COFACTOR ASSEMBLY PROTEIN"/>
    <property type="match status" value="1"/>
</dbReference>
<reference evidence="3 5" key="1">
    <citation type="submission" date="2011-10" db="EMBL/GenBank/DDBJ databases">
        <title>Metabolic and evolutionary patterns in the extreme acidophile Ferroplasma acidiphilum.</title>
        <authorList>
            <person name="Golyshina O.V."/>
            <person name="Kozyavkin S.A."/>
            <person name="Tatusov R.L."/>
            <person name="Slesarev A.I."/>
            <person name="Golyshin P.N."/>
        </authorList>
    </citation>
    <scope>NUCLEOTIDE SEQUENCE [LARGE SCALE GENOMIC DNA]</scope>
    <source>
        <strain evidence="3">Berkeley</strain>
        <strain evidence="5">Y</strain>
    </source>
</reference>
<dbReference type="EMBL" id="JABGBP010000031">
    <property type="protein sequence ID" value="NOL59440.1"/>
    <property type="molecule type" value="Genomic_DNA"/>
</dbReference>
<dbReference type="GeneID" id="84217349"/>
<reference evidence="4 6" key="2">
    <citation type="submission" date="2020-05" db="EMBL/GenBank/DDBJ databases">
        <authorList>
            <person name="Zhang R."/>
        </authorList>
    </citation>
    <scope>NUCLEOTIDE SEQUENCE [LARGE SCALE GENOMIC DNA]</scope>
    <source>
        <strain evidence="4 6">DSM 28986</strain>
    </source>
</reference>
<proteinExistence type="predicted"/>
<dbReference type="InterPro" id="IPR027051">
    <property type="entry name" value="XdhC_Rossmann_dom"/>
</dbReference>
<dbReference type="KEGG" id="fai:FAD_0726"/>
<dbReference type="AlphaFoldDB" id="A0A1V0N3A5"/>
<dbReference type="InterPro" id="IPR052698">
    <property type="entry name" value="MoCofactor_Util/Proc"/>
</dbReference>
<feature type="domain" description="XdhC- CoxI" evidence="1">
    <location>
        <begin position="14"/>
        <end position="74"/>
    </location>
</feature>
<feature type="domain" description="XdhC Rossmann" evidence="2">
    <location>
        <begin position="125"/>
        <end position="238"/>
    </location>
</feature>
<protein>
    <submittedName>
        <fullName evidence="3">XshC/Cox1-family protein</fullName>
    </submittedName>
</protein>
<dbReference type="RefSeq" id="WP_081141851.1">
    <property type="nucleotide sequence ID" value="NZ_CP015363.1"/>
</dbReference>
<gene>
    <name evidence="3" type="ORF">FAD_0726</name>
    <name evidence="4" type="ORF">HLB00_01130</name>
</gene>
<organism evidence="3 5">
    <name type="scientific">Ferroplasma acidiphilum</name>
    <dbReference type="NCBI Taxonomy" id="74969"/>
    <lineage>
        <taxon>Archaea</taxon>
        <taxon>Methanobacteriati</taxon>
        <taxon>Thermoplasmatota</taxon>
        <taxon>Thermoplasmata</taxon>
        <taxon>Thermoplasmatales</taxon>
        <taxon>Ferroplasmaceae</taxon>
        <taxon>Ferroplasma</taxon>
    </lineage>
</organism>
<keyword evidence="5" id="KW-1185">Reference proteome</keyword>